<evidence type="ECO:0008006" key="5">
    <source>
        <dbReference type="Google" id="ProtNLM"/>
    </source>
</evidence>
<feature type="signal peptide" evidence="2">
    <location>
        <begin position="1"/>
        <end position="21"/>
    </location>
</feature>
<comment type="caution">
    <text evidence="3">The sequence shown here is derived from an EMBL/GenBank/DDBJ whole genome shotgun (WGS) entry which is preliminary data.</text>
</comment>
<evidence type="ECO:0000256" key="2">
    <source>
        <dbReference type="SAM" id="SignalP"/>
    </source>
</evidence>
<proteinExistence type="predicted"/>
<sequence length="232" mass="24008">MRLLLLSSAACLGLVACTPTAPNDVVGFESYDQSRRSQVDAQLEGRTQPGTGRIDAPENIQSSSLDQGGSGGDDIAAMAAAAIDGTGNSGPVSGGPAPAPVTNSVGISNENDFDAVANQRSIEEDAALVQQNQAQYTAVAPEPLPSRPTDAVNVVAYALSSTNNVGEPVYSRSAFASKAREQRNCTAYASDDLAQEAFLQAGGPQRDREGLDADGDGFACGWDPTPFRRSRG</sequence>
<keyword evidence="4" id="KW-1185">Reference proteome</keyword>
<accession>X7EDH2</accession>
<evidence type="ECO:0000313" key="3">
    <source>
        <dbReference type="EMBL" id="ETX13895.1"/>
    </source>
</evidence>
<dbReference type="OrthoDB" id="7951357at2"/>
<dbReference type="AlphaFoldDB" id="X7EDH2"/>
<protein>
    <recommendedName>
        <fullName evidence="5">Excalibur calcium-binding domain-containing protein</fullName>
    </recommendedName>
</protein>
<evidence type="ECO:0000256" key="1">
    <source>
        <dbReference type="SAM" id="MobiDB-lite"/>
    </source>
</evidence>
<keyword evidence="2" id="KW-0732">Signal</keyword>
<evidence type="ECO:0000313" key="4">
    <source>
        <dbReference type="Proteomes" id="UP000022447"/>
    </source>
</evidence>
<dbReference type="RefSeq" id="WP_037263943.1">
    <property type="nucleotide sequence ID" value="NZ_JALZ01000016.1"/>
</dbReference>
<name>X7EDH2_9RHOB</name>
<dbReference type="STRING" id="1449350.OCH239_06130"/>
<reference evidence="3 4" key="1">
    <citation type="submission" date="2014-01" db="EMBL/GenBank/DDBJ databases">
        <title>Roseivivax halodurans JCM 10272 Genome Sequencing.</title>
        <authorList>
            <person name="Lai Q."/>
            <person name="Li G."/>
            <person name="Shao Z."/>
        </authorList>
    </citation>
    <scope>NUCLEOTIDE SEQUENCE [LARGE SCALE GENOMIC DNA]</scope>
    <source>
        <strain evidence="3 4">JCM 10272</strain>
    </source>
</reference>
<feature type="chain" id="PRO_5004979668" description="Excalibur calcium-binding domain-containing protein" evidence="2">
    <location>
        <begin position="22"/>
        <end position="232"/>
    </location>
</feature>
<organism evidence="3 4">
    <name type="scientific">Roseivivax halodurans JCM 10272</name>
    <dbReference type="NCBI Taxonomy" id="1449350"/>
    <lineage>
        <taxon>Bacteria</taxon>
        <taxon>Pseudomonadati</taxon>
        <taxon>Pseudomonadota</taxon>
        <taxon>Alphaproteobacteria</taxon>
        <taxon>Rhodobacterales</taxon>
        <taxon>Roseobacteraceae</taxon>
        <taxon>Roseivivax</taxon>
    </lineage>
</organism>
<dbReference type="PATRIC" id="fig|1449350.3.peg.2906"/>
<gene>
    <name evidence="3" type="ORF">OCH239_06130</name>
</gene>
<dbReference type="Proteomes" id="UP000022447">
    <property type="component" value="Unassembled WGS sequence"/>
</dbReference>
<feature type="compositionally biased region" description="Low complexity" evidence="1">
    <location>
        <begin position="61"/>
        <end position="71"/>
    </location>
</feature>
<dbReference type="PROSITE" id="PS51257">
    <property type="entry name" value="PROKAR_LIPOPROTEIN"/>
    <property type="match status" value="1"/>
</dbReference>
<dbReference type="eggNOG" id="ENOG5031QJH">
    <property type="taxonomic scope" value="Bacteria"/>
</dbReference>
<feature type="region of interest" description="Disordered" evidence="1">
    <location>
        <begin position="33"/>
        <end position="71"/>
    </location>
</feature>
<feature type="region of interest" description="Disordered" evidence="1">
    <location>
        <begin position="200"/>
        <end position="232"/>
    </location>
</feature>
<dbReference type="EMBL" id="JALZ01000016">
    <property type="protein sequence ID" value="ETX13895.1"/>
    <property type="molecule type" value="Genomic_DNA"/>
</dbReference>